<dbReference type="InterPro" id="IPR023996">
    <property type="entry name" value="TonB-dep_OMP_SusC/RagA"/>
</dbReference>
<dbReference type="PROSITE" id="PS52016">
    <property type="entry name" value="TONB_DEPENDENT_REC_3"/>
    <property type="match status" value="1"/>
</dbReference>
<evidence type="ECO:0000313" key="10">
    <source>
        <dbReference type="Proteomes" id="UP000249720"/>
    </source>
</evidence>
<evidence type="ECO:0000256" key="7">
    <source>
        <dbReference type="PROSITE-ProRule" id="PRU01360"/>
    </source>
</evidence>
<dbReference type="InterPro" id="IPR039426">
    <property type="entry name" value="TonB-dep_rcpt-like"/>
</dbReference>
<accession>A0A2W7RR99</accession>
<feature type="domain" description="TonB-dependent receptor plug" evidence="8">
    <location>
        <begin position="119"/>
        <end position="224"/>
    </location>
</feature>
<dbReference type="Gene3D" id="2.60.40.1120">
    <property type="entry name" value="Carboxypeptidase-like, regulatory domain"/>
    <property type="match status" value="1"/>
</dbReference>
<dbReference type="InterPro" id="IPR036942">
    <property type="entry name" value="Beta-barrel_TonB_sf"/>
</dbReference>
<dbReference type="NCBIfam" id="TIGR04057">
    <property type="entry name" value="SusC_RagA_signa"/>
    <property type="match status" value="1"/>
</dbReference>
<dbReference type="Pfam" id="PF13715">
    <property type="entry name" value="CarbopepD_reg_2"/>
    <property type="match status" value="1"/>
</dbReference>
<dbReference type="OrthoDB" id="9768177at2"/>
<evidence type="ECO:0000256" key="4">
    <source>
        <dbReference type="ARBA" id="ARBA00022692"/>
    </source>
</evidence>
<keyword evidence="6 7" id="KW-0998">Cell outer membrane</keyword>
<dbReference type="AlphaFoldDB" id="A0A2W7RR99"/>
<dbReference type="Proteomes" id="UP000249720">
    <property type="component" value="Unassembled WGS sequence"/>
</dbReference>
<dbReference type="SUPFAM" id="SSF56935">
    <property type="entry name" value="Porins"/>
    <property type="match status" value="1"/>
</dbReference>
<evidence type="ECO:0000256" key="1">
    <source>
        <dbReference type="ARBA" id="ARBA00004571"/>
    </source>
</evidence>
<evidence type="ECO:0000259" key="8">
    <source>
        <dbReference type="Pfam" id="PF07715"/>
    </source>
</evidence>
<dbReference type="InterPro" id="IPR012910">
    <property type="entry name" value="Plug_dom"/>
</dbReference>
<dbReference type="Pfam" id="PF07715">
    <property type="entry name" value="Plug"/>
    <property type="match status" value="1"/>
</dbReference>
<gene>
    <name evidence="9" type="ORF">LX80_01558</name>
</gene>
<dbReference type="InterPro" id="IPR037066">
    <property type="entry name" value="Plug_dom_sf"/>
</dbReference>
<evidence type="ECO:0000256" key="5">
    <source>
        <dbReference type="ARBA" id="ARBA00023136"/>
    </source>
</evidence>
<organism evidence="9 10">
    <name type="scientific">Hydrotalea sandarakina</name>
    <dbReference type="NCBI Taxonomy" id="1004304"/>
    <lineage>
        <taxon>Bacteria</taxon>
        <taxon>Pseudomonadati</taxon>
        <taxon>Bacteroidota</taxon>
        <taxon>Chitinophagia</taxon>
        <taxon>Chitinophagales</taxon>
        <taxon>Chitinophagaceae</taxon>
        <taxon>Hydrotalea</taxon>
    </lineage>
</organism>
<reference evidence="9 10" key="1">
    <citation type="submission" date="2018-06" db="EMBL/GenBank/DDBJ databases">
        <title>Genomic Encyclopedia of Archaeal and Bacterial Type Strains, Phase II (KMG-II): from individual species to whole genera.</title>
        <authorList>
            <person name="Goeker M."/>
        </authorList>
    </citation>
    <scope>NUCLEOTIDE SEQUENCE [LARGE SCALE GENOMIC DNA]</scope>
    <source>
        <strain evidence="9 10">DSM 23241</strain>
    </source>
</reference>
<evidence type="ECO:0000256" key="3">
    <source>
        <dbReference type="ARBA" id="ARBA00022452"/>
    </source>
</evidence>
<keyword evidence="3 7" id="KW-1134">Transmembrane beta strand</keyword>
<keyword evidence="10" id="KW-1185">Reference proteome</keyword>
<evidence type="ECO:0000256" key="2">
    <source>
        <dbReference type="ARBA" id="ARBA00022448"/>
    </source>
</evidence>
<proteinExistence type="inferred from homology"/>
<keyword evidence="2 7" id="KW-0813">Transport</keyword>
<evidence type="ECO:0000313" key="9">
    <source>
        <dbReference type="EMBL" id="PZX62864.1"/>
    </source>
</evidence>
<dbReference type="SUPFAM" id="SSF49464">
    <property type="entry name" value="Carboxypeptidase regulatory domain-like"/>
    <property type="match status" value="1"/>
</dbReference>
<comment type="similarity">
    <text evidence="7">Belongs to the TonB-dependent receptor family.</text>
</comment>
<dbReference type="GO" id="GO:0009279">
    <property type="term" value="C:cell outer membrane"/>
    <property type="evidence" value="ECO:0007669"/>
    <property type="project" value="UniProtKB-SubCell"/>
</dbReference>
<sequence>MKLKLPFWLLFAIFLSATFSLRAQVIKITGKVINKATGAPIVGASVEVKGTPIVTTTNSEGNYTLSIPQKGKQIVVKHVGMQTVTRTVDAGGIENFALEESVNDLNDVVVIGYGTQKLTNVSGAISTVKAADIEKANPVRVEDAIQGRASGVNIIQSGSPGVTPTVLIRGIPSYSGSDPLVIIDGVQQSLVDFNSLSPSDIESINVLKDAATTAIYGVKGGNGVIVVTTKSGRRNQKTQFNLNANYGMQEVANTIGVLNATEYAAIVNEGSTTSGGPVIFPDLSKVGVGTNWQDQIFKKAPLQLYSFSVTGGSDKVSYFLSANYADQAGIVGGGSKSDYSRGNFTANLNFQLMPKLKFILNTTGVLLNSKGVAENSFNSIIGEALNFDPTVPVYNTVPNTIGTYGFSNLLLQEVHNPLTDLANTYNKDAGNKIYGKFELQYDVVKNIKITSRFGYTAYNDNAKAFYPLVFYGPLNVDNSLNADGSTVTGRHNSVSSTRNSNFNYRWETFANYNFKWRNDHHFETVAGIVFLRNSGNQIGVSRQDVPFNSWTFADYTAATGVNTATNTNAQTGYYYQYFGKNISYFSRINYDYKGKYLASFSARRDGSYAFGANNKFGNFFAGSAGWIVSNEKFFHSNFINYLKLRTSYGTTGNDGNTSPQSTTIITGGPYNNIGNSNGYSFGNMFTPGSSLGSQANPNLAWERQAQFDVGFDMNFFNNRFSITADYFRKDVNGLLFTPSQSLYLGTIPAPLANIGSTTSRGVDATLTYNDHIGKYFHINSSVTFTSSKNLVTATNSDNTARLVGGSFFNGQSQTVTVFEKGQSPGYFYGYKTAGLFQTAADIAKWASQPGAQPGDIKYVDINGDGVIDSKDQTKIGDPFPKFTMGWGLNLEYKNWDFSAFLYASVGNNIYRAYERNASFTNKFRSILARWTGPGTTNDARYPRYSFTDPNNNARVSDRYVEDGSFVKIKNLELGYTFPKSFAKNAFNKVRIYMQVKNAYTFTKYSGFDPEISGGILNTGVDLGAYPQARSYNFGIDLRF</sequence>
<dbReference type="NCBIfam" id="TIGR04056">
    <property type="entry name" value="OMP_RagA_SusC"/>
    <property type="match status" value="1"/>
</dbReference>
<dbReference type="InterPro" id="IPR023997">
    <property type="entry name" value="TonB-dep_OMP_SusC/RagA_CS"/>
</dbReference>
<dbReference type="Gene3D" id="2.40.170.20">
    <property type="entry name" value="TonB-dependent receptor, beta-barrel domain"/>
    <property type="match status" value="1"/>
</dbReference>
<keyword evidence="5 7" id="KW-0472">Membrane</keyword>
<protein>
    <submittedName>
        <fullName evidence="9">TonB-linked SusC/RagA family outer membrane protein</fullName>
    </submittedName>
</protein>
<comment type="caution">
    <text evidence="9">The sequence shown here is derived from an EMBL/GenBank/DDBJ whole genome shotgun (WGS) entry which is preliminary data.</text>
</comment>
<evidence type="ECO:0000256" key="6">
    <source>
        <dbReference type="ARBA" id="ARBA00023237"/>
    </source>
</evidence>
<dbReference type="Gene3D" id="2.170.130.10">
    <property type="entry name" value="TonB-dependent receptor, plug domain"/>
    <property type="match status" value="1"/>
</dbReference>
<dbReference type="InterPro" id="IPR008969">
    <property type="entry name" value="CarboxyPept-like_regulatory"/>
</dbReference>
<dbReference type="EMBL" id="QKZV01000004">
    <property type="protein sequence ID" value="PZX62864.1"/>
    <property type="molecule type" value="Genomic_DNA"/>
</dbReference>
<name>A0A2W7RR99_9BACT</name>
<dbReference type="RefSeq" id="WP_111294949.1">
    <property type="nucleotide sequence ID" value="NZ_QKZV01000004.1"/>
</dbReference>
<keyword evidence="4 7" id="KW-0812">Transmembrane</keyword>
<comment type="subcellular location">
    <subcellularLocation>
        <location evidence="1 7">Cell outer membrane</location>
        <topology evidence="1 7">Multi-pass membrane protein</topology>
    </subcellularLocation>
</comment>